<gene>
    <name evidence="4" type="ORF">KUH32_01415</name>
</gene>
<name>A0ABS6N319_9RHOB</name>
<feature type="region of interest" description="Disordered" evidence="1">
    <location>
        <begin position="24"/>
        <end position="44"/>
    </location>
</feature>
<feature type="signal peptide" evidence="2">
    <location>
        <begin position="1"/>
        <end position="22"/>
    </location>
</feature>
<evidence type="ECO:0000256" key="2">
    <source>
        <dbReference type="SAM" id="SignalP"/>
    </source>
</evidence>
<keyword evidence="5" id="KW-1185">Reference proteome</keyword>
<feature type="chain" id="PRO_5046032663" description="ENTH domain-containing protein" evidence="2">
    <location>
        <begin position="23"/>
        <end position="92"/>
    </location>
</feature>
<evidence type="ECO:0000256" key="1">
    <source>
        <dbReference type="SAM" id="MobiDB-lite"/>
    </source>
</evidence>
<proteinExistence type="predicted"/>
<evidence type="ECO:0000313" key="4">
    <source>
        <dbReference type="EMBL" id="MBV2358420.1"/>
    </source>
</evidence>
<accession>A0ABS6N319</accession>
<keyword evidence="2" id="KW-0732">Signal</keyword>
<protein>
    <recommendedName>
        <fullName evidence="3">ENTH domain-containing protein</fullName>
    </recommendedName>
</protein>
<dbReference type="Proteomes" id="UP001166293">
    <property type="component" value="Unassembled WGS sequence"/>
</dbReference>
<comment type="caution">
    <text evidence="4">The sequence shown here is derived from an EMBL/GenBank/DDBJ whole genome shotgun (WGS) entry which is preliminary data.</text>
</comment>
<organism evidence="4 5">
    <name type="scientific">Thalassococcus arenae</name>
    <dbReference type="NCBI Taxonomy" id="2851652"/>
    <lineage>
        <taxon>Bacteria</taxon>
        <taxon>Pseudomonadati</taxon>
        <taxon>Pseudomonadota</taxon>
        <taxon>Alphaproteobacteria</taxon>
        <taxon>Rhodobacterales</taxon>
        <taxon>Roseobacteraceae</taxon>
        <taxon>Thalassococcus</taxon>
    </lineage>
</organism>
<sequence>MHSLIRALATVIVVLVAQPALPQAADANRQVTRPPDKAPNCETTRRDVMVALRRATEGREPSPDDPKRLGEISEQVAKSAAFRAFVACYAQR</sequence>
<evidence type="ECO:0000313" key="5">
    <source>
        <dbReference type="Proteomes" id="UP001166293"/>
    </source>
</evidence>
<reference evidence="4" key="1">
    <citation type="submission" date="2021-06" db="EMBL/GenBank/DDBJ databases">
        <title>Thalassococcus sp. CAU 1522 isolated from sea sand, Republic of Korea.</title>
        <authorList>
            <person name="Kim W."/>
        </authorList>
    </citation>
    <scope>NUCLEOTIDE SEQUENCE</scope>
    <source>
        <strain evidence="4">CAU 1522</strain>
    </source>
</reference>
<dbReference type="RefSeq" id="WP_217776284.1">
    <property type="nucleotide sequence ID" value="NZ_JAHRWL010000001.1"/>
</dbReference>
<feature type="domain" description="ENTH" evidence="3">
    <location>
        <begin position="40"/>
        <end position="92"/>
    </location>
</feature>
<dbReference type="EMBL" id="JAHRWL010000001">
    <property type="protein sequence ID" value="MBV2358420.1"/>
    <property type="molecule type" value="Genomic_DNA"/>
</dbReference>
<dbReference type="InterPro" id="IPR013809">
    <property type="entry name" value="ENTH"/>
</dbReference>
<evidence type="ECO:0000259" key="3">
    <source>
        <dbReference type="PROSITE" id="PS50942"/>
    </source>
</evidence>
<dbReference type="PROSITE" id="PS50942">
    <property type="entry name" value="ENTH"/>
    <property type="match status" value="1"/>
</dbReference>